<name>A0A9P5XB78_9AGAR</name>
<dbReference type="AlphaFoldDB" id="A0A9P5XB78"/>
<gene>
    <name evidence="2" type="ORF">P691DRAFT_733288</name>
</gene>
<dbReference type="SUPFAM" id="SSF49503">
    <property type="entry name" value="Cupredoxins"/>
    <property type="match status" value="2"/>
</dbReference>
<evidence type="ECO:0008006" key="4">
    <source>
        <dbReference type="Google" id="ProtNLM"/>
    </source>
</evidence>
<dbReference type="Proteomes" id="UP000807342">
    <property type="component" value="Unassembled WGS sequence"/>
</dbReference>
<evidence type="ECO:0000313" key="2">
    <source>
        <dbReference type="EMBL" id="KAF9446420.1"/>
    </source>
</evidence>
<dbReference type="InterPro" id="IPR052953">
    <property type="entry name" value="Ser-rich/MCO-related"/>
</dbReference>
<reference evidence="2" key="1">
    <citation type="submission" date="2020-11" db="EMBL/GenBank/DDBJ databases">
        <authorList>
            <consortium name="DOE Joint Genome Institute"/>
            <person name="Ahrendt S."/>
            <person name="Riley R."/>
            <person name="Andreopoulos W."/>
            <person name="Labutti K."/>
            <person name="Pangilinan J."/>
            <person name="Ruiz-Duenas F.J."/>
            <person name="Barrasa J.M."/>
            <person name="Sanchez-Garcia M."/>
            <person name="Camarero S."/>
            <person name="Miyauchi S."/>
            <person name="Serrano A."/>
            <person name="Linde D."/>
            <person name="Babiker R."/>
            <person name="Drula E."/>
            <person name="Ayuso-Fernandez I."/>
            <person name="Pacheco R."/>
            <person name="Padilla G."/>
            <person name="Ferreira P."/>
            <person name="Barriuso J."/>
            <person name="Kellner H."/>
            <person name="Castanera R."/>
            <person name="Alfaro M."/>
            <person name="Ramirez L."/>
            <person name="Pisabarro A.G."/>
            <person name="Kuo A."/>
            <person name="Tritt A."/>
            <person name="Lipzen A."/>
            <person name="He G."/>
            <person name="Yan M."/>
            <person name="Ng V."/>
            <person name="Cullen D."/>
            <person name="Martin F."/>
            <person name="Rosso M.-N."/>
            <person name="Henrissat B."/>
            <person name="Hibbett D."/>
            <person name="Martinez A.T."/>
            <person name="Grigoriev I.V."/>
        </authorList>
    </citation>
    <scope>NUCLEOTIDE SEQUENCE</scope>
    <source>
        <strain evidence="2">MF-IS2</strain>
    </source>
</reference>
<organism evidence="2 3">
    <name type="scientific">Macrolepiota fuliginosa MF-IS2</name>
    <dbReference type="NCBI Taxonomy" id="1400762"/>
    <lineage>
        <taxon>Eukaryota</taxon>
        <taxon>Fungi</taxon>
        <taxon>Dikarya</taxon>
        <taxon>Basidiomycota</taxon>
        <taxon>Agaricomycotina</taxon>
        <taxon>Agaricomycetes</taxon>
        <taxon>Agaricomycetidae</taxon>
        <taxon>Agaricales</taxon>
        <taxon>Agaricineae</taxon>
        <taxon>Agaricaceae</taxon>
        <taxon>Macrolepiota</taxon>
    </lineage>
</organism>
<dbReference type="PANTHER" id="PTHR34883:SF15">
    <property type="entry name" value="EXTRACELLULAR SERINE-RICH PROTEIN"/>
    <property type="match status" value="1"/>
</dbReference>
<keyword evidence="3" id="KW-1185">Reference proteome</keyword>
<evidence type="ECO:0000256" key="1">
    <source>
        <dbReference type="SAM" id="SignalP"/>
    </source>
</evidence>
<dbReference type="CDD" id="cd00920">
    <property type="entry name" value="Cupredoxin"/>
    <property type="match status" value="1"/>
</dbReference>
<dbReference type="PANTHER" id="PTHR34883">
    <property type="entry name" value="SERINE-RICH PROTEIN, PUTATIVE-RELATED-RELATED"/>
    <property type="match status" value="1"/>
</dbReference>
<protein>
    <recommendedName>
        <fullName evidence="4">Cupredoxin</fullName>
    </recommendedName>
</protein>
<dbReference type="InterPro" id="IPR008972">
    <property type="entry name" value="Cupredoxin"/>
</dbReference>
<comment type="caution">
    <text evidence="2">The sequence shown here is derived from an EMBL/GenBank/DDBJ whole genome shotgun (WGS) entry which is preliminary data.</text>
</comment>
<feature type="chain" id="PRO_5040280665" description="Cupredoxin" evidence="1">
    <location>
        <begin position="18"/>
        <end position="365"/>
    </location>
</feature>
<feature type="signal peptide" evidence="1">
    <location>
        <begin position="1"/>
        <end position="17"/>
    </location>
</feature>
<accession>A0A9P5XB78</accession>
<evidence type="ECO:0000313" key="3">
    <source>
        <dbReference type="Proteomes" id="UP000807342"/>
    </source>
</evidence>
<proteinExistence type="predicted"/>
<keyword evidence="1" id="KW-0732">Signal</keyword>
<sequence length="365" mass="38134">MFGTLVLVLAGVSSAYSATFNVTVGADGQLAYSPAFVRAAPGDFVNFIFNPKNHTVTQSSFAQPCTPLDGGYDTGFVPVAAGTVDLPVMQLPISQADTPIWFHCKQPVGNHCGQGMVFAINPPTEGNNTFDAFQAQARATLNATATTSVTSVWSTPSPQPWATATATVTNGTSVWTTTYTSYLGSVPPSPAPQPIDHKIIVGVDTQFIYSPANISAAIGDTVTFEFHPKNHTVTQSSFSNPCQPLEQSTGTVGFKSGFQPVSADDTEFPTFRITINDTAPIWGYCGQTGHCAAGMVFAINAVESGPNNFANFVKLAKQTGATSTSTSLAPATTTGSSNNNSNAALSNAKISWIAIGFSIVAGLMF</sequence>
<dbReference type="EMBL" id="MU151246">
    <property type="protein sequence ID" value="KAF9446420.1"/>
    <property type="molecule type" value="Genomic_DNA"/>
</dbReference>
<dbReference type="Gene3D" id="2.60.40.420">
    <property type="entry name" value="Cupredoxins - blue copper proteins"/>
    <property type="match status" value="2"/>
</dbReference>
<dbReference type="OrthoDB" id="1921208at2759"/>